<dbReference type="EMBL" id="CP039354">
    <property type="protein sequence ID" value="QCE11537.1"/>
    <property type="molecule type" value="Genomic_DNA"/>
</dbReference>
<dbReference type="AlphaFoldDB" id="A0A4D6NHW8"/>
<name>A0A4D6NHW8_VIGUN</name>
<reference evidence="1 2" key="1">
    <citation type="submission" date="2019-04" db="EMBL/GenBank/DDBJ databases">
        <title>An improved genome assembly and genetic linkage map for asparagus bean, Vigna unguiculata ssp. sesquipedialis.</title>
        <authorList>
            <person name="Xia Q."/>
            <person name="Zhang R."/>
            <person name="Dong Y."/>
        </authorList>
    </citation>
    <scope>NUCLEOTIDE SEQUENCE [LARGE SCALE GENOMIC DNA]</scope>
    <source>
        <tissue evidence="1">Leaf</tissue>
    </source>
</reference>
<organism evidence="1 2">
    <name type="scientific">Vigna unguiculata</name>
    <name type="common">Cowpea</name>
    <dbReference type="NCBI Taxonomy" id="3917"/>
    <lineage>
        <taxon>Eukaryota</taxon>
        <taxon>Viridiplantae</taxon>
        <taxon>Streptophyta</taxon>
        <taxon>Embryophyta</taxon>
        <taxon>Tracheophyta</taxon>
        <taxon>Spermatophyta</taxon>
        <taxon>Magnoliopsida</taxon>
        <taxon>eudicotyledons</taxon>
        <taxon>Gunneridae</taxon>
        <taxon>Pentapetalae</taxon>
        <taxon>rosids</taxon>
        <taxon>fabids</taxon>
        <taxon>Fabales</taxon>
        <taxon>Fabaceae</taxon>
        <taxon>Papilionoideae</taxon>
        <taxon>50 kb inversion clade</taxon>
        <taxon>NPAAA clade</taxon>
        <taxon>indigoferoid/millettioid clade</taxon>
        <taxon>Phaseoleae</taxon>
        <taxon>Vigna</taxon>
    </lineage>
</organism>
<dbReference type="Proteomes" id="UP000501690">
    <property type="component" value="Linkage Group LG10"/>
</dbReference>
<protein>
    <submittedName>
        <fullName evidence="1">Uncharacterized protein</fullName>
    </submittedName>
</protein>
<sequence length="377" mass="42087">MNVPLGDTSNLTQFIGSTMNRLATMNYRKAVRRCSVLFCGALVQESLRLLKLILKGRLSIISVREVAGGLILRHLNHTIVADYQEFDVEKGEYVNTLGGDRTSRDVPATRGTWQQGVICQAINSKTMGLEWAWRLETMVSFQAGGSYPDTLMWGYERECSYVPCSHLRDVASGEVRTCWNTCVGLRARRFVEAGLRAGRFIEAGPRAAKFVGASYILNPWSIICVNGRLKSLEVLSSPFLFVFGDDDVTYHTGADDIPDICMMVHVDLAFVLGGAHSGLSYRHGADHWMELVFSTTCVWCIVENKYWRILLLGCSDHALWLVFASDSSMSVVLRTIGSARRFDEALRGGPIMVVWYEDDDCVFGQLGEDEDDMAIYG</sequence>
<evidence type="ECO:0000313" key="2">
    <source>
        <dbReference type="Proteomes" id="UP000501690"/>
    </source>
</evidence>
<keyword evidence="2" id="KW-1185">Reference proteome</keyword>
<proteinExistence type="predicted"/>
<gene>
    <name evidence="1" type="ORF">DEO72_LG10g2770</name>
</gene>
<evidence type="ECO:0000313" key="1">
    <source>
        <dbReference type="EMBL" id="QCE11537.1"/>
    </source>
</evidence>
<accession>A0A4D6NHW8</accession>